<comment type="caution">
    <text evidence="18">The sequence shown here is derived from an EMBL/GenBank/DDBJ whole genome shotgun (WGS) entry which is preliminary data.</text>
</comment>
<accession>A0A4Q2RF66</accession>
<dbReference type="InterPro" id="IPR012768">
    <property type="entry name" value="Trehalose_TreZ"/>
</dbReference>
<organism evidence="18 19">
    <name type="scientific">Lichenibacterium ramalinae</name>
    <dbReference type="NCBI Taxonomy" id="2316527"/>
    <lineage>
        <taxon>Bacteria</taxon>
        <taxon>Pseudomonadati</taxon>
        <taxon>Pseudomonadota</taxon>
        <taxon>Alphaproteobacteria</taxon>
        <taxon>Hyphomicrobiales</taxon>
        <taxon>Lichenihabitantaceae</taxon>
        <taxon>Lichenibacterium</taxon>
    </lineage>
</organism>
<dbReference type="PANTHER" id="PTHR43651:SF11">
    <property type="entry name" value="MALTO-OLIGOSYLTREHALOSE TREHALOHYDROLASE"/>
    <property type="match status" value="1"/>
</dbReference>
<evidence type="ECO:0000259" key="17">
    <source>
        <dbReference type="SMART" id="SM00642"/>
    </source>
</evidence>
<dbReference type="SUPFAM" id="SSF51445">
    <property type="entry name" value="(Trans)glycosidases"/>
    <property type="match status" value="1"/>
</dbReference>
<evidence type="ECO:0000256" key="2">
    <source>
        <dbReference type="ARBA" id="ARBA00005199"/>
    </source>
</evidence>
<evidence type="ECO:0000256" key="14">
    <source>
        <dbReference type="PIRNR" id="PIRNR006337"/>
    </source>
</evidence>
<evidence type="ECO:0000256" key="12">
    <source>
        <dbReference type="ARBA" id="ARBA00034013"/>
    </source>
</evidence>
<dbReference type="InterPro" id="IPR022567">
    <property type="entry name" value="DUF3459"/>
</dbReference>
<comment type="subcellular location">
    <subcellularLocation>
        <location evidence="1 15">Cytoplasm</location>
    </subcellularLocation>
</comment>
<dbReference type="GO" id="GO:0005737">
    <property type="term" value="C:cytoplasm"/>
    <property type="evidence" value="ECO:0007669"/>
    <property type="project" value="UniProtKB-SubCell"/>
</dbReference>
<dbReference type="InterPro" id="IPR013783">
    <property type="entry name" value="Ig-like_fold"/>
</dbReference>
<evidence type="ECO:0000256" key="8">
    <source>
        <dbReference type="ARBA" id="ARBA00023277"/>
    </source>
</evidence>
<dbReference type="GO" id="GO:0033942">
    <property type="term" value="F:4-alpha-D-(1-&gt;4)-alpha-D-glucanotrehalose trehalohydrolase activity"/>
    <property type="evidence" value="ECO:0007669"/>
    <property type="project" value="UniProtKB-EC"/>
</dbReference>
<evidence type="ECO:0000313" key="19">
    <source>
        <dbReference type="Proteomes" id="UP000289411"/>
    </source>
</evidence>
<comment type="catalytic activity">
    <reaction evidence="12 14">
        <text>hydrolysis of (1-&gt;4)-alpha-D-glucosidic linkage in 4-alpha-D-[(1-&gt;4)-alpha-D-glucanosyl]n trehalose to yield trehalose and (1-&gt;4)-alpha-D-glucan.</text>
        <dbReference type="EC" id="3.2.1.141"/>
    </reaction>
</comment>
<evidence type="ECO:0000256" key="3">
    <source>
        <dbReference type="ARBA" id="ARBA00008061"/>
    </source>
</evidence>
<name>A0A4Q2RF66_9HYPH</name>
<comment type="similarity">
    <text evidence="3 14">Belongs to the glycosyl hydrolase 13 family.</text>
</comment>
<dbReference type="Proteomes" id="UP000289411">
    <property type="component" value="Unassembled WGS sequence"/>
</dbReference>
<keyword evidence="6" id="KW-0963">Cytoplasm</keyword>
<dbReference type="Pfam" id="PF00128">
    <property type="entry name" value="Alpha-amylase"/>
    <property type="match status" value="1"/>
</dbReference>
<keyword evidence="7 14" id="KW-0378">Hydrolase</keyword>
<keyword evidence="9 14" id="KW-0326">Glycosidase</keyword>
<dbReference type="SUPFAM" id="SSF81296">
    <property type="entry name" value="E set domains"/>
    <property type="match status" value="1"/>
</dbReference>
<protein>
    <recommendedName>
        <fullName evidence="5 13">Malto-oligosyltrehalose trehalohydrolase</fullName>
        <shortName evidence="14">MTHase</shortName>
        <ecNumber evidence="4 13">3.2.1.141</ecNumber>
    </recommendedName>
    <alternativeName>
        <fullName evidence="11 14">4-alpha-D-((1-&gt;4)-alpha-D-glucano)trehalose trehalohydrolase</fullName>
    </alternativeName>
    <alternativeName>
        <fullName evidence="10 14">Maltooligosyl trehalose trehalohydrolase</fullName>
    </alternativeName>
</protein>
<dbReference type="PIRSF" id="PIRSF006337">
    <property type="entry name" value="Trehalose_TreZ"/>
    <property type="match status" value="1"/>
</dbReference>
<evidence type="ECO:0000256" key="15">
    <source>
        <dbReference type="PIRSR" id="PIRSR006337-1"/>
    </source>
</evidence>
<reference evidence="18 19" key="2">
    <citation type="submission" date="2019-02" db="EMBL/GenBank/DDBJ databases">
        <title>'Lichenibacterium ramalinii' gen. nov. sp. nov., 'Lichenibacterium minor' gen. nov. sp. nov.</title>
        <authorList>
            <person name="Pankratov T."/>
        </authorList>
    </citation>
    <scope>NUCLEOTIDE SEQUENCE [LARGE SCALE GENOMIC DNA]</scope>
    <source>
        <strain evidence="18 19">RmlP001</strain>
    </source>
</reference>
<keyword evidence="8" id="KW-0119">Carbohydrate metabolism</keyword>
<dbReference type="UniPathway" id="UPA00299"/>
<dbReference type="CDD" id="cd02853">
    <property type="entry name" value="E_set_MTHase_like_N"/>
    <property type="match status" value="1"/>
</dbReference>
<gene>
    <name evidence="18" type="primary">treZ</name>
    <name evidence="18" type="ORF">D3272_04920</name>
</gene>
<dbReference type="Pfam" id="PF11941">
    <property type="entry name" value="DUF3459"/>
    <property type="match status" value="1"/>
</dbReference>
<evidence type="ECO:0000256" key="1">
    <source>
        <dbReference type="ARBA" id="ARBA00004496"/>
    </source>
</evidence>
<proteinExistence type="inferred from homology"/>
<dbReference type="InterPro" id="IPR044901">
    <property type="entry name" value="Trehalose_TreZ_E-set_sf"/>
</dbReference>
<evidence type="ECO:0000256" key="5">
    <source>
        <dbReference type="ARBA" id="ARBA00015938"/>
    </source>
</evidence>
<dbReference type="GO" id="GO:0005992">
    <property type="term" value="P:trehalose biosynthetic process"/>
    <property type="evidence" value="ECO:0007669"/>
    <property type="project" value="UniProtKB-UniRule"/>
</dbReference>
<dbReference type="InterPro" id="IPR006047">
    <property type="entry name" value="GH13_cat_dom"/>
</dbReference>
<dbReference type="EMBL" id="QYBC01000003">
    <property type="protein sequence ID" value="RYB06675.1"/>
    <property type="molecule type" value="Genomic_DNA"/>
</dbReference>
<evidence type="ECO:0000256" key="16">
    <source>
        <dbReference type="PIRSR" id="PIRSR006337-3"/>
    </source>
</evidence>
<evidence type="ECO:0000256" key="13">
    <source>
        <dbReference type="NCBIfam" id="TIGR02402"/>
    </source>
</evidence>
<feature type="site" description="Transition state stabilizer" evidence="16">
    <location>
        <position position="397"/>
    </location>
</feature>
<dbReference type="OrthoDB" id="9800174at2"/>
<keyword evidence="19" id="KW-1185">Reference proteome</keyword>
<comment type="pathway">
    <text evidence="2 14">Glycan biosynthesis; trehalose biosynthesis.</text>
</comment>
<dbReference type="InterPro" id="IPR017853">
    <property type="entry name" value="GH"/>
</dbReference>
<evidence type="ECO:0000256" key="10">
    <source>
        <dbReference type="ARBA" id="ARBA00032057"/>
    </source>
</evidence>
<dbReference type="AlphaFoldDB" id="A0A4Q2RF66"/>
<dbReference type="SMART" id="SM00642">
    <property type="entry name" value="Aamy"/>
    <property type="match status" value="1"/>
</dbReference>
<dbReference type="NCBIfam" id="TIGR02402">
    <property type="entry name" value="trehalose_TreZ"/>
    <property type="match status" value="1"/>
</dbReference>
<dbReference type="InterPro" id="IPR014756">
    <property type="entry name" value="Ig_E-set"/>
</dbReference>
<dbReference type="CDD" id="cd11325">
    <property type="entry name" value="AmyAc_GTHase"/>
    <property type="match status" value="1"/>
</dbReference>
<evidence type="ECO:0000256" key="4">
    <source>
        <dbReference type="ARBA" id="ARBA00012268"/>
    </source>
</evidence>
<evidence type="ECO:0000256" key="7">
    <source>
        <dbReference type="ARBA" id="ARBA00022801"/>
    </source>
</evidence>
<reference evidence="18 19" key="1">
    <citation type="submission" date="2018-09" db="EMBL/GenBank/DDBJ databases">
        <authorList>
            <person name="Grouzdev D.S."/>
            <person name="Krutkina M.S."/>
        </authorList>
    </citation>
    <scope>NUCLEOTIDE SEQUENCE [LARGE SCALE GENOMIC DNA]</scope>
    <source>
        <strain evidence="18 19">RmlP001</strain>
    </source>
</reference>
<evidence type="ECO:0000256" key="6">
    <source>
        <dbReference type="ARBA" id="ARBA00022490"/>
    </source>
</evidence>
<feature type="active site" description="Proton donor" evidence="15">
    <location>
        <position position="302"/>
    </location>
</feature>
<dbReference type="PANTHER" id="PTHR43651">
    <property type="entry name" value="1,4-ALPHA-GLUCAN-BRANCHING ENZYME"/>
    <property type="match status" value="1"/>
</dbReference>
<evidence type="ECO:0000313" key="18">
    <source>
        <dbReference type="EMBL" id="RYB06675.1"/>
    </source>
</evidence>
<dbReference type="RefSeq" id="WP_129218031.1">
    <property type="nucleotide sequence ID" value="NZ_QYBC01000003.1"/>
</dbReference>
<dbReference type="Gene3D" id="1.10.10.760">
    <property type="entry name" value="E-set domains of sugar-utilizing enzymes"/>
    <property type="match status" value="1"/>
</dbReference>
<evidence type="ECO:0000256" key="9">
    <source>
        <dbReference type="ARBA" id="ARBA00023295"/>
    </source>
</evidence>
<dbReference type="EC" id="3.2.1.141" evidence="4 13"/>
<feature type="active site" description="Nucleophile" evidence="15">
    <location>
        <position position="267"/>
    </location>
</feature>
<sequence>MTTRPAARRFPMGAEILEGGVSFRVWAPDHDDVTLVLEGGGEHRLAPDADGYHAVLVPGGGAGARYHYRLGADATLYPDPASRSQPERPMGASEVVDPGAFAWTDGAWKGVTIAGQVLYEMHVGTFTPEGTWAAAAEKLPFLKDLGVTVVNMMPVNEFPGRFGWGYDGVDLFAPTHLYGRPDDLRAFIDRAHALGLGVILDVVYNHIGPDGNFLKAFAKDYFNDLHSTEWGEALNYDGPNAIGMRDLAISNAAYWIAEYHFDGLRLDATQNIYDDSDDYVVAALGRAARAAAAGRDIIIVAENEPQDSDLVRPLDRGGAGLDGVWNDDLHHSAMVAATGRNEFYYADFEGTPQEFISAAKYGYLFQGQTYGGHNGPRGMLALDLSPDAFVTFVQNHDQVANAARGWRLHQLTSHPRARALTALSLLMPGTPMLFQGQEFWASSPFLYFADHRPELAKLVREGRHAYMANFPSMATESGQKQLADPEAEDTFTRCKLDWAEAERNAPILALHRDLLALRRSDPAFSAHRRPAADGAVIGPDAFVLRFFEAEGDDRLLIVNLGRDIDRKSFPEPLVAPPRGRRWEVLWSSEEPDYGGTGTAVFETAKGWHLPANTALVLKGTPLGDGAGPGATA</sequence>
<dbReference type="Gene3D" id="2.60.40.10">
    <property type="entry name" value="Immunoglobulins"/>
    <property type="match status" value="1"/>
</dbReference>
<feature type="domain" description="Glycosyl hydrolase family 13 catalytic" evidence="17">
    <location>
        <begin position="95"/>
        <end position="456"/>
    </location>
</feature>
<evidence type="ECO:0000256" key="11">
    <source>
        <dbReference type="ARBA" id="ARBA00033284"/>
    </source>
</evidence>
<dbReference type="Gene3D" id="3.20.20.80">
    <property type="entry name" value="Glycosidases"/>
    <property type="match status" value="1"/>
</dbReference>